<gene>
    <name evidence="1" type="ORF">Adt_01774</name>
</gene>
<dbReference type="Proteomes" id="UP001604336">
    <property type="component" value="Unassembled WGS sequence"/>
</dbReference>
<organism evidence="1 2">
    <name type="scientific">Abeliophyllum distichum</name>
    <dbReference type="NCBI Taxonomy" id="126358"/>
    <lineage>
        <taxon>Eukaryota</taxon>
        <taxon>Viridiplantae</taxon>
        <taxon>Streptophyta</taxon>
        <taxon>Embryophyta</taxon>
        <taxon>Tracheophyta</taxon>
        <taxon>Spermatophyta</taxon>
        <taxon>Magnoliopsida</taxon>
        <taxon>eudicotyledons</taxon>
        <taxon>Gunneridae</taxon>
        <taxon>Pentapetalae</taxon>
        <taxon>asterids</taxon>
        <taxon>lamiids</taxon>
        <taxon>Lamiales</taxon>
        <taxon>Oleaceae</taxon>
        <taxon>Forsythieae</taxon>
        <taxon>Abeliophyllum</taxon>
    </lineage>
</organism>
<reference evidence="2" key="1">
    <citation type="submission" date="2024-07" db="EMBL/GenBank/DDBJ databases">
        <title>Two chromosome-level genome assemblies of Korean endemic species Abeliophyllum distichum and Forsythia ovata (Oleaceae).</title>
        <authorList>
            <person name="Jang H."/>
        </authorList>
    </citation>
    <scope>NUCLEOTIDE SEQUENCE [LARGE SCALE GENOMIC DNA]</scope>
</reference>
<evidence type="ECO:0000313" key="1">
    <source>
        <dbReference type="EMBL" id="KAL2540796.1"/>
    </source>
</evidence>
<accession>A0ABD1VTT2</accession>
<dbReference type="AlphaFoldDB" id="A0ABD1VTT2"/>
<protein>
    <submittedName>
        <fullName evidence="1">Uncharacterized protein</fullName>
    </submittedName>
</protein>
<sequence>MKGRNGVMMGEQKRFKYTVRMVESDFDPKRNRNLRCLFSDDDRTRGVRAMFDKNELSWGKRLRRMKSDPNLQSILGFKLISEVELATSAMKLYGSCRNDEAEMGFGVDEALWKLKLYGSCRNDEAKMGFGVNEGLWKLQE</sequence>
<dbReference type="EMBL" id="JBFOLK010000001">
    <property type="protein sequence ID" value="KAL2540796.1"/>
    <property type="molecule type" value="Genomic_DNA"/>
</dbReference>
<keyword evidence="2" id="KW-1185">Reference proteome</keyword>
<evidence type="ECO:0000313" key="2">
    <source>
        <dbReference type="Proteomes" id="UP001604336"/>
    </source>
</evidence>
<proteinExistence type="predicted"/>
<comment type="caution">
    <text evidence="1">The sequence shown here is derived from an EMBL/GenBank/DDBJ whole genome shotgun (WGS) entry which is preliminary data.</text>
</comment>
<name>A0ABD1VTT2_9LAMI</name>